<evidence type="ECO:0000313" key="1">
    <source>
        <dbReference type="EMBL" id="KKM20553.1"/>
    </source>
</evidence>
<dbReference type="AlphaFoldDB" id="A0A0F9KEM2"/>
<dbReference type="EMBL" id="LAZR01013742">
    <property type="protein sequence ID" value="KKM20553.1"/>
    <property type="molecule type" value="Genomic_DNA"/>
</dbReference>
<protein>
    <recommendedName>
        <fullName evidence="2">DUF1064 domain-containing protein</fullName>
    </recommendedName>
</protein>
<accession>A0A0F9KEM2</accession>
<reference evidence="1" key="1">
    <citation type="journal article" date="2015" name="Nature">
        <title>Complex archaea that bridge the gap between prokaryotes and eukaryotes.</title>
        <authorList>
            <person name="Spang A."/>
            <person name="Saw J.H."/>
            <person name="Jorgensen S.L."/>
            <person name="Zaremba-Niedzwiedzka K."/>
            <person name="Martijn J."/>
            <person name="Lind A.E."/>
            <person name="van Eijk R."/>
            <person name="Schleper C."/>
            <person name="Guy L."/>
            <person name="Ettema T.J."/>
        </authorList>
    </citation>
    <scope>NUCLEOTIDE SEQUENCE</scope>
</reference>
<evidence type="ECO:0008006" key="2">
    <source>
        <dbReference type="Google" id="ProtNLM"/>
    </source>
</evidence>
<gene>
    <name evidence="1" type="ORF">LCGC14_1644280</name>
</gene>
<name>A0A0F9KEM2_9ZZZZ</name>
<dbReference type="InterPro" id="IPR009414">
    <property type="entry name" value="DUF1064"/>
</dbReference>
<organism evidence="1">
    <name type="scientific">marine sediment metagenome</name>
    <dbReference type="NCBI Taxonomy" id="412755"/>
    <lineage>
        <taxon>unclassified sequences</taxon>
        <taxon>metagenomes</taxon>
        <taxon>ecological metagenomes</taxon>
    </lineage>
</organism>
<sequence length="104" mass="12509">MKQYFKKHKFNAIRTEYKGVKYHSKKEARYAYELDIEIATGKLLFFLRQVPFYLPGNTKYVLDFMEFWVNGDIKFCDVKGRDTPMSILKRKQVEALYPIKIELK</sequence>
<comment type="caution">
    <text evidence="1">The sequence shown here is derived from an EMBL/GenBank/DDBJ whole genome shotgun (WGS) entry which is preliminary data.</text>
</comment>
<dbReference type="Pfam" id="PF06356">
    <property type="entry name" value="DUF1064"/>
    <property type="match status" value="1"/>
</dbReference>
<proteinExistence type="predicted"/>